<dbReference type="GO" id="GO:0046872">
    <property type="term" value="F:metal ion binding"/>
    <property type="evidence" value="ECO:0007669"/>
    <property type="project" value="UniProtKB-KW"/>
</dbReference>
<comment type="cofactor">
    <cofactor evidence="1">
        <name>Mg(2+)</name>
        <dbReference type="ChEBI" id="CHEBI:18420"/>
    </cofactor>
</comment>
<evidence type="ECO:0000256" key="7">
    <source>
        <dbReference type="ARBA" id="ARBA00022827"/>
    </source>
</evidence>
<evidence type="ECO:0000256" key="6">
    <source>
        <dbReference type="ARBA" id="ARBA00022723"/>
    </source>
</evidence>
<evidence type="ECO:0000256" key="8">
    <source>
        <dbReference type="ARBA" id="ARBA00022842"/>
    </source>
</evidence>
<dbReference type="Proteomes" id="UP000565711">
    <property type="component" value="Unassembled WGS sequence"/>
</dbReference>
<keyword evidence="8" id="KW-0460">Magnesium</keyword>
<protein>
    <recommendedName>
        <fullName evidence="3">FAD:protein FMN transferase</fullName>
        <ecNumber evidence="2">2.7.1.180</ecNumber>
    </recommendedName>
    <alternativeName>
        <fullName evidence="9">Flavin transferase</fullName>
    </alternativeName>
</protein>
<dbReference type="EC" id="2.7.1.180" evidence="2"/>
<gene>
    <name evidence="11" type="ORF">HGA08_14840</name>
</gene>
<evidence type="ECO:0000256" key="5">
    <source>
        <dbReference type="ARBA" id="ARBA00022679"/>
    </source>
</evidence>
<dbReference type="RefSeq" id="WP_067874678.1">
    <property type="nucleotide sequence ID" value="NZ_JAAXOP010000007.1"/>
</dbReference>
<evidence type="ECO:0000256" key="3">
    <source>
        <dbReference type="ARBA" id="ARBA00016337"/>
    </source>
</evidence>
<evidence type="ECO:0000256" key="1">
    <source>
        <dbReference type="ARBA" id="ARBA00001946"/>
    </source>
</evidence>
<reference evidence="11 12" key="1">
    <citation type="submission" date="2020-04" db="EMBL/GenBank/DDBJ databases">
        <title>MicrobeNet Type strains.</title>
        <authorList>
            <person name="Nicholson A.C."/>
        </authorList>
    </citation>
    <scope>NUCLEOTIDE SEQUENCE [LARGE SCALE GENOMIC DNA]</scope>
    <source>
        <strain evidence="11 12">JCM 12354</strain>
    </source>
</reference>
<dbReference type="SUPFAM" id="SSF143631">
    <property type="entry name" value="ApbE-like"/>
    <property type="match status" value="1"/>
</dbReference>
<dbReference type="InterPro" id="IPR003374">
    <property type="entry name" value="ApbE-like_sf"/>
</dbReference>
<name>A0A846Y4A7_9NOCA</name>
<accession>A0A846Y4A7</accession>
<dbReference type="GO" id="GO:0016740">
    <property type="term" value="F:transferase activity"/>
    <property type="evidence" value="ECO:0007669"/>
    <property type="project" value="UniProtKB-KW"/>
</dbReference>
<dbReference type="EMBL" id="JAAXOP010000007">
    <property type="protein sequence ID" value="NKY51499.1"/>
    <property type="molecule type" value="Genomic_DNA"/>
</dbReference>
<dbReference type="PANTHER" id="PTHR30040:SF2">
    <property type="entry name" value="FAD:PROTEIN FMN TRANSFERASE"/>
    <property type="match status" value="1"/>
</dbReference>
<keyword evidence="6" id="KW-0479">Metal-binding</keyword>
<keyword evidence="4" id="KW-0285">Flavoprotein</keyword>
<evidence type="ECO:0000313" key="12">
    <source>
        <dbReference type="Proteomes" id="UP000565711"/>
    </source>
</evidence>
<dbReference type="Gene3D" id="3.10.520.10">
    <property type="entry name" value="ApbE-like domains"/>
    <property type="match status" value="1"/>
</dbReference>
<comment type="catalytic activity">
    <reaction evidence="10">
        <text>L-threonyl-[protein] + FAD = FMN-L-threonyl-[protein] + AMP + H(+)</text>
        <dbReference type="Rhea" id="RHEA:36847"/>
        <dbReference type="Rhea" id="RHEA-COMP:11060"/>
        <dbReference type="Rhea" id="RHEA-COMP:11061"/>
        <dbReference type="ChEBI" id="CHEBI:15378"/>
        <dbReference type="ChEBI" id="CHEBI:30013"/>
        <dbReference type="ChEBI" id="CHEBI:57692"/>
        <dbReference type="ChEBI" id="CHEBI:74257"/>
        <dbReference type="ChEBI" id="CHEBI:456215"/>
        <dbReference type="EC" id="2.7.1.180"/>
    </reaction>
</comment>
<evidence type="ECO:0000313" key="11">
    <source>
        <dbReference type="EMBL" id="NKY51499.1"/>
    </source>
</evidence>
<sequence>MIGERAATTSTTFAAIGTTVEVVCTAARETEPAVAVVRARLAELDRAASRFRADSELVRINTRSAALANTEPDAQLRVPVSRTLGNCLRAAIRAQQLTDGLVSASLGTALAACGYDDDLDVVRERAQSQSPISARPRPGPCPAADFDEQHWQLVLPAGAALDLGASAKAWAADAIAQELDAMFPGGFLVNLGGDIATAGPPPDGGWSIGVRDWNHSVVQVIRSTGQAFATSSTRLRTWVRHGTRHHHIIDPRTGWPARTRWAQVSCAGPDAVQANAASTAAIILDDRAPYWMTVRGVPARLADAGGRVTVTPGWPAASGAQER</sequence>
<evidence type="ECO:0000256" key="9">
    <source>
        <dbReference type="ARBA" id="ARBA00031306"/>
    </source>
</evidence>
<keyword evidence="7" id="KW-0274">FAD</keyword>
<dbReference type="Pfam" id="PF02424">
    <property type="entry name" value="ApbE"/>
    <property type="match status" value="1"/>
</dbReference>
<dbReference type="InterPro" id="IPR024932">
    <property type="entry name" value="ApbE"/>
</dbReference>
<proteinExistence type="predicted"/>
<organism evidence="11 12">
    <name type="scientific">Nocardia vermiculata</name>
    <dbReference type="NCBI Taxonomy" id="257274"/>
    <lineage>
        <taxon>Bacteria</taxon>
        <taxon>Bacillati</taxon>
        <taxon>Actinomycetota</taxon>
        <taxon>Actinomycetes</taxon>
        <taxon>Mycobacteriales</taxon>
        <taxon>Nocardiaceae</taxon>
        <taxon>Nocardia</taxon>
    </lineage>
</organism>
<evidence type="ECO:0000256" key="4">
    <source>
        <dbReference type="ARBA" id="ARBA00022630"/>
    </source>
</evidence>
<dbReference type="PANTHER" id="PTHR30040">
    <property type="entry name" value="THIAMINE BIOSYNTHESIS LIPOPROTEIN APBE"/>
    <property type="match status" value="1"/>
</dbReference>
<dbReference type="AlphaFoldDB" id="A0A846Y4A7"/>
<evidence type="ECO:0000256" key="2">
    <source>
        <dbReference type="ARBA" id="ARBA00011955"/>
    </source>
</evidence>
<keyword evidence="5 11" id="KW-0808">Transferase</keyword>
<keyword evidence="12" id="KW-1185">Reference proteome</keyword>
<comment type="caution">
    <text evidence="11">The sequence shown here is derived from an EMBL/GenBank/DDBJ whole genome shotgun (WGS) entry which is preliminary data.</text>
</comment>
<evidence type="ECO:0000256" key="10">
    <source>
        <dbReference type="ARBA" id="ARBA00048540"/>
    </source>
</evidence>